<keyword evidence="13" id="KW-1185">Reference proteome</keyword>
<evidence type="ECO:0000256" key="6">
    <source>
        <dbReference type="ARBA" id="ARBA00023136"/>
    </source>
</evidence>
<keyword evidence="10" id="KW-0449">Lipoprotein</keyword>
<proteinExistence type="inferred from homology"/>
<evidence type="ECO:0000256" key="4">
    <source>
        <dbReference type="ARBA" id="ARBA00011439"/>
    </source>
</evidence>
<evidence type="ECO:0000256" key="10">
    <source>
        <dbReference type="ARBA" id="ARBA00023288"/>
    </source>
</evidence>
<dbReference type="GO" id="GO:0003774">
    <property type="term" value="F:cytoskeletal motor activity"/>
    <property type="evidence" value="ECO:0007669"/>
    <property type="project" value="InterPro"/>
</dbReference>
<keyword evidence="12" id="KW-0966">Cell projection</keyword>
<comment type="subunit">
    <text evidence="4 11">The basal body constitutes a major portion of the flagellar organelle and consists of four rings (L,P,S, and M) mounted on a central rod.</text>
</comment>
<dbReference type="NCBIfam" id="NF001302">
    <property type="entry name" value="PRK00249.1-2"/>
    <property type="match status" value="1"/>
</dbReference>
<sequence length="270" mass="29067">MSGCVSIDRIKRLILSVCLIGVMPGCALLNQENADDVTQATTVVDAVEGEQSNAQQTGLLDTLRGRVDPVAGDPAWAPIHPSQQPAHYAAETGSLFNAKQLTDLYDDSKPRGVGDIITVMLDESTNASKSANADLSKTNEAMMEPLQVGGQELTIGGNNYTFEYDLNNSNKFQGDSSAQQSNSVSGYITVEVVEVLANGNLVIRGEKWLTLNTGDEYVRLSGTIRPEDIGFDNTIASNRVSNARIQYSGTGIQQDMQEPGFLARFFNVAL</sequence>
<comment type="similarity">
    <text evidence="3 11">Belongs to the FlgH family.</text>
</comment>
<dbReference type="HAMAP" id="MF_00415">
    <property type="entry name" value="FlgH"/>
    <property type="match status" value="1"/>
</dbReference>
<dbReference type="PRINTS" id="PR01008">
    <property type="entry name" value="FLGLRINGFLGH"/>
</dbReference>
<evidence type="ECO:0000256" key="5">
    <source>
        <dbReference type="ARBA" id="ARBA00022729"/>
    </source>
</evidence>
<keyword evidence="7" id="KW-0564">Palmitate</keyword>
<keyword evidence="12" id="KW-0969">Cilium</keyword>
<keyword evidence="6 11" id="KW-0472">Membrane</keyword>
<dbReference type="PANTHER" id="PTHR34933:SF1">
    <property type="entry name" value="FLAGELLAR L-RING PROTEIN"/>
    <property type="match status" value="1"/>
</dbReference>
<evidence type="ECO:0000256" key="8">
    <source>
        <dbReference type="ARBA" id="ARBA00023143"/>
    </source>
</evidence>
<dbReference type="PANTHER" id="PTHR34933">
    <property type="entry name" value="FLAGELLAR L-RING PROTEIN"/>
    <property type="match status" value="1"/>
</dbReference>
<dbReference type="Pfam" id="PF02107">
    <property type="entry name" value="FlgH"/>
    <property type="match status" value="1"/>
</dbReference>
<protein>
    <recommendedName>
        <fullName evidence="11">Flagellar L-ring protein</fullName>
    </recommendedName>
    <alternativeName>
        <fullName evidence="11">Basal body L-ring protein</fullName>
    </alternativeName>
</protein>
<evidence type="ECO:0000256" key="3">
    <source>
        <dbReference type="ARBA" id="ARBA00006929"/>
    </source>
</evidence>
<keyword evidence="9 11" id="KW-0998">Cell outer membrane</keyword>
<comment type="subcellular location">
    <subcellularLocation>
        <location evidence="11">Cell outer membrane</location>
    </subcellularLocation>
    <subcellularLocation>
        <location evidence="11">Bacterial flagellum basal body</location>
    </subcellularLocation>
    <subcellularLocation>
        <location evidence="2">Membrane</location>
        <topology evidence="2">Lipid-anchor</topology>
    </subcellularLocation>
</comment>
<evidence type="ECO:0000313" key="13">
    <source>
        <dbReference type="Proteomes" id="UP000535589"/>
    </source>
</evidence>
<evidence type="ECO:0000256" key="1">
    <source>
        <dbReference type="ARBA" id="ARBA00002591"/>
    </source>
</evidence>
<organism evidence="12 13">
    <name type="scientific">Vibrio agarilyticus</name>
    <dbReference type="NCBI Taxonomy" id="2726741"/>
    <lineage>
        <taxon>Bacteria</taxon>
        <taxon>Pseudomonadati</taxon>
        <taxon>Pseudomonadota</taxon>
        <taxon>Gammaproteobacteria</taxon>
        <taxon>Vibrionales</taxon>
        <taxon>Vibrionaceae</taxon>
        <taxon>Vibrio</taxon>
    </lineage>
</organism>
<comment type="caution">
    <text evidence="12">The sequence shown here is derived from an EMBL/GenBank/DDBJ whole genome shotgun (WGS) entry which is preliminary data.</text>
</comment>
<keyword evidence="8 11" id="KW-0975">Bacterial flagellum</keyword>
<comment type="function">
    <text evidence="1 11">Assembles around the rod to form the L-ring and probably protects the motor/basal body from shearing forces during rotation.</text>
</comment>
<evidence type="ECO:0000256" key="7">
    <source>
        <dbReference type="ARBA" id="ARBA00023139"/>
    </source>
</evidence>
<dbReference type="EMBL" id="JABAIK010000001">
    <property type="protein sequence ID" value="NLS11623.1"/>
    <property type="molecule type" value="Genomic_DNA"/>
</dbReference>
<evidence type="ECO:0000256" key="2">
    <source>
        <dbReference type="ARBA" id="ARBA00004635"/>
    </source>
</evidence>
<evidence type="ECO:0000256" key="11">
    <source>
        <dbReference type="HAMAP-Rule" id="MF_00415"/>
    </source>
</evidence>
<reference evidence="12 13" key="1">
    <citation type="submission" date="2020-04" db="EMBL/GenBank/DDBJ databases">
        <title>Vibrio sp. SM6, a novel species isolated from seawater.</title>
        <authorList>
            <person name="Wang X."/>
        </authorList>
    </citation>
    <scope>NUCLEOTIDE SEQUENCE [LARGE SCALE GENOMIC DNA]</scope>
    <source>
        <strain evidence="12 13">SM6</strain>
    </source>
</reference>
<dbReference type="GO" id="GO:0009427">
    <property type="term" value="C:bacterial-type flagellum basal body, distal rod, L ring"/>
    <property type="evidence" value="ECO:0007669"/>
    <property type="project" value="InterPro"/>
</dbReference>
<dbReference type="GO" id="GO:0009279">
    <property type="term" value="C:cell outer membrane"/>
    <property type="evidence" value="ECO:0007669"/>
    <property type="project" value="UniProtKB-SubCell"/>
</dbReference>
<keyword evidence="5" id="KW-0732">Signal</keyword>
<dbReference type="GO" id="GO:0071973">
    <property type="term" value="P:bacterial-type flagellum-dependent cell motility"/>
    <property type="evidence" value="ECO:0007669"/>
    <property type="project" value="InterPro"/>
</dbReference>
<name>A0A7X8TP65_9VIBR</name>
<dbReference type="AlphaFoldDB" id="A0A7X8TP65"/>
<dbReference type="InterPro" id="IPR000527">
    <property type="entry name" value="Flag_Lring"/>
</dbReference>
<accession>A0A7X8TP65</accession>
<dbReference type="Proteomes" id="UP000535589">
    <property type="component" value="Unassembled WGS sequence"/>
</dbReference>
<keyword evidence="12" id="KW-0282">Flagellum</keyword>
<evidence type="ECO:0000313" key="12">
    <source>
        <dbReference type="EMBL" id="NLS11623.1"/>
    </source>
</evidence>
<evidence type="ECO:0000256" key="9">
    <source>
        <dbReference type="ARBA" id="ARBA00023237"/>
    </source>
</evidence>
<gene>
    <name evidence="11 12" type="primary">flgH</name>
    <name evidence="12" type="ORF">HGP28_01795</name>
</gene>